<dbReference type="AlphaFoldDB" id="A0A498J6N4"/>
<evidence type="ECO:0000256" key="1">
    <source>
        <dbReference type="SAM" id="MobiDB-lite"/>
    </source>
</evidence>
<protein>
    <submittedName>
        <fullName evidence="2">Uncharacterized protein</fullName>
    </submittedName>
</protein>
<comment type="caution">
    <text evidence="2">The sequence shown here is derived from an EMBL/GenBank/DDBJ whole genome shotgun (WGS) entry which is preliminary data.</text>
</comment>
<keyword evidence="3" id="KW-1185">Reference proteome</keyword>
<organism evidence="2 3">
    <name type="scientific">Malus domestica</name>
    <name type="common">Apple</name>
    <name type="synonym">Pyrus malus</name>
    <dbReference type="NCBI Taxonomy" id="3750"/>
    <lineage>
        <taxon>Eukaryota</taxon>
        <taxon>Viridiplantae</taxon>
        <taxon>Streptophyta</taxon>
        <taxon>Embryophyta</taxon>
        <taxon>Tracheophyta</taxon>
        <taxon>Spermatophyta</taxon>
        <taxon>Magnoliopsida</taxon>
        <taxon>eudicotyledons</taxon>
        <taxon>Gunneridae</taxon>
        <taxon>Pentapetalae</taxon>
        <taxon>rosids</taxon>
        <taxon>fabids</taxon>
        <taxon>Rosales</taxon>
        <taxon>Rosaceae</taxon>
        <taxon>Amygdaloideae</taxon>
        <taxon>Maleae</taxon>
        <taxon>Malus</taxon>
    </lineage>
</organism>
<feature type="region of interest" description="Disordered" evidence="1">
    <location>
        <begin position="1"/>
        <end position="25"/>
    </location>
</feature>
<evidence type="ECO:0000313" key="2">
    <source>
        <dbReference type="EMBL" id="RXH91318.1"/>
    </source>
</evidence>
<sequence length="71" mass="8527">MPGVMACEETEEQPQWGGSVGGHSYKPRNREIAHETLMNNYFNSNSMYTEEDFRRHFRMRLHVFERLLYDV</sequence>
<evidence type="ECO:0000313" key="3">
    <source>
        <dbReference type="Proteomes" id="UP000290289"/>
    </source>
</evidence>
<dbReference type="PANTHER" id="PTHR47150">
    <property type="entry name" value="OS12G0169200 PROTEIN"/>
    <property type="match status" value="1"/>
</dbReference>
<reference evidence="2 3" key="1">
    <citation type="submission" date="2018-10" db="EMBL/GenBank/DDBJ databases">
        <title>A high-quality apple genome assembly.</title>
        <authorList>
            <person name="Hu J."/>
        </authorList>
    </citation>
    <scope>NUCLEOTIDE SEQUENCE [LARGE SCALE GENOMIC DNA]</scope>
    <source>
        <strain evidence="3">cv. HFTH1</strain>
        <tissue evidence="2">Young leaf</tissue>
    </source>
</reference>
<dbReference type="Proteomes" id="UP000290289">
    <property type="component" value="Chromosome 8"/>
</dbReference>
<dbReference type="PANTHER" id="PTHR47150:SF5">
    <property type="entry name" value="OS07G0546750 PROTEIN"/>
    <property type="match status" value="1"/>
</dbReference>
<proteinExistence type="predicted"/>
<gene>
    <name evidence="2" type="ORF">DVH24_020341</name>
</gene>
<name>A0A498J6N4_MALDO</name>
<accession>A0A498J6N4</accession>
<dbReference type="EMBL" id="RDQH01000334">
    <property type="protein sequence ID" value="RXH91318.1"/>
    <property type="molecule type" value="Genomic_DNA"/>
</dbReference>